<dbReference type="Gene3D" id="3.30.465.10">
    <property type="match status" value="1"/>
</dbReference>
<feature type="domain" description="CNNM transmembrane" evidence="12">
    <location>
        <begin position="3"/>
        <end position="210"/>
    </location>
</feature>
<evidence type="ECO:0000313" key="13">
    <source>
        <dbReference type="EMBL" id="QYM80453.1"/>
    </source>
</evidence>
<dbReference type="Pfam" id="PF00571">
    <property type="entry name" value="CBS"/>
    <property type="match status" value="1"/>
</dbReference>
<feature type="transmembrane region" description="Helical" evidence="10">
    <location>
        <begin position="104"/>
        <end position="124"/>
    </location>
</feature>
<evidence type="ECO:0000256" key="1">
    <source>
        <dbReference type="ARBA" id="ARBA00004651"/>
    </source>
</evidence>
<name>A0A8F9XL88_9BACT</name>
<dbReference type="InterPro" id="IPR036318">
    <property type="entry name" value="FAD-bd_PCMH-like_sf"/>
</dbReference>
<keyword evidence="5 9" id="KW-1133">Transmembrane helix</keyword>
<gene>
    <name evidence="13" type="ORF">K0B96_07560</name>
</gene>
<dbReference type="InterPro" id="IPR005170">
    <property type="entry name" value="Transptr-assoc_dom"/>
</dbReference>
<feature type="transmembrane region" description="Helical" evidence="10">
    <location>
        <begin position="12"/>
        <end position="32"/>
    </location>
</feature>
<evidence type="ECO:0000256" key="6">
    <source>
        <dbReference type="ARBA" id="ARBA00023122"/>
    </source>
</evidence>
<dbReference type="RefSeq" id="WP_220165665.1">
    <property type="nucleotide sequence ID" value="NZ_CP080507.1"/>
</dbReference>
<dbReference type="GO" id="GO:0050660">
    <property type="term" value="F:flavin adenine dinucleotide binding"/>
    <property type="evidence" value="ECO:0007669"/>
    <property type="project" value="InterPro"/>
</dbReference>
<proteinExistence type="predicted"/>
<dbReference type="PROSITE" id="PS51371">
    <property type="entry name" value="CBS"/>
    <property type="match status" value="1"/>
</dbReference>
<dbReference type="Gene3D" id="3.10.580.10">
    <property type="entry name" value="CBS-domain"/>
    <property type="match status" value="1"/>
</dbReference>
<organism evidence="13 14">
    <name type="scientific">Horticoccus luteus</name>
    <dbReference type="NCBI Taxonomy" id="2862869"/>
    <lineage>
        <taxon>Bacteria</taxon>
        <taxon>Pseudomonadati</taxon>
        <taxon>Verrucomicrobiota</taxon>
        <taxon>Opitutia</taxon>
        <taxon>Opitutales</taxon>
        <taxon>Opitutaceae</taxon>
        <taxon>Horticoccus</taxon>
    </lineage>
</organism>
<comment type="subcellular location">
    <subcellularLocation>
        <location evidence="1">Cell membrane</location>
        <topology evidence="1">Multi-pass membrane protein</topology>
    </subcellularLocation>
</comment>
<dbReference type="Pfam" id="PF01595">
    <property type="entry name" value="CNNM"/>
    <property type="match status" value="1"/>
</dbReference>
<protein>
    <submittedName>
        <fullName evidence="13">Hemolysin family protein</fullName>
    </submittedName>
</protein>
<evidence type="ECO:0000256" key="2">
    <source>
        <dbReference type="ARBA" id="ARBA00022475"/>
    </source>
</evidence>
<dbReference type="AlphaFoldDB" id="A0A8F9XL88"/>
<evidence type="ECO:0000256" key="3">
    <source>
        <dbReference type="ARBA" id="ARBA00022692"/>
    </source>
</evidence>
<evidence type="ECO:0000256" key="4">
    <source>
        <dbReference type="ARBA" id="ARBA00022737"/>
    </source>
</evidence>
<evidence type="ECO:0000256" key="10">
    <source>
        <dbReference type="SAM" id="Phobius"/>
    </source>
</evidence>
<dbReference type="SUPFAM" id="SSF54631">
    <property type="entry name" value="CBS-domain pair"/>
    <property type="match status" value="1"/>
</dbReference>
<dbReference type="InterPro" id="IPR051676">
    <property type="entry name" value="UPF0053_domain"/>
</dbReference>
<feature type="domain" description="CBS" evidence="11">
    <location>
        <begin position="291"/>
        <end position="348"/>
    </location>
</feature>
<accession>A0A8F9XL88</accession>
<keyword evidence="7 9" id="KW-0472">Membrane</keyword>
<dbReference type="KEGG" id="ole:K0B96_07560"/>
<dbReference type="InterPro" id="IPR046342">
    <property type="entry name" value="CBS_dom_sf"/>
</dbReference>
<evidence type="ECO:0000256" key="7">
    <source>
        <dbReference type="ARBA" id="ARBA00023136"/>
    </source>
</evidence>
<evidence type="ECO:0000259" key="11">
    <source>
        <dbReference type="PROSITE" id="PS51371"/>
    </source>
</evidence>
<dbReference type="InterPro" id="IPR000644">
    <property type="entry name" value="CBS_dom"/>
</dbReference>
<dbReference type="GO" id="GO:0005886">
    <property type="term" value="C:plasma membrane"/>
    <property type="evidence" value="ECO:0007669"/>
    <property type="project" value="UniProtKB-SubCell"/>
</dbReference>
<sequence>MSTFLGICFELLVVAVLVATNGFFVAAEFALVKVRGSQLRPLLKTGGWRVRIALKATQHLDAALSATQMGITLTSLGLGWVGEPFLAHRLAPLLGRIGITDPSAVSSISFAAAFGVITFLHIVFGELAPKSLAIQRPKAVATVVAAPLMVFYYVFFPFIWLLNATANRILRWSGLESVDDAEHNFSTEELEYVFSHSRHAHPGDALINRLMVRSLRLRTVTAQQVMRPREQVVALWLDHPVAENLRLAQMHGHSRFPVCQGSLDEVKGILLVREWLWQLQALGPDTPFEPLIRPVLTFTLRTPIHTMIELFRTSRNHLAVVLDKDARLAGIVSFEDVLEEIVGDIRDELDIETGPVFEHTDQNIVVSASFTMRELQAETGWNFEWIPRETVAIWVERNFGHAPKRGESMQIGECRVTAAEVQNERLRRVRFQRILPPEV</sequence>
<dbReference type="Pfam" id="PF03471">
    <property type="entry name" value="CorC_HlyC"/>
    <property type="match status" value="1"/>
</dbReference>
<reference evidence="13" key="1">
    <citation type="submission" date="2021-08" db="EMBL/GenBank/DDBJ databases">
        <title>Genome of a novel bacterium of the phylum Verrucomicrobia, Oleiharenicola sp. KSB-15.</title>
        <authorList>
            <person name="Chung J.-H."/>
            <person name="Ahn J.-H."/>
            <person name="Yoon Y."/>
            <person name="Kim D.-Y."/>
            <person name="An S.-H."/>
            <person name="Park I."/>
            <person name="Yeon J."/>
        </authorList>
    </citation>
    <scope>NUCLEOTIDE SEQUENCE</scope>
    <source>
        <strain evidence="13">KSB-15</strain>
    </source>
</reference>
<dbReference type="Proteomes" id="UP000825051">
    <property type="component" value="Chromosome"/>
</dbReference>
<dbReference type="PROSITE" id="PS51846">
    <property type="entry name" value="CNNM"/>
    <property type="match status" value="1"/>
</dbReference>
<evidence type="ECO:0000313" key="14">
    <source>
        <dbReference type="Proteomes" id="UP000825051"/>
    </source>
</evidence>
<dbReference type="CDD" id="cd04590">
    <property type="entry name" value="CBS_pair_CorC_HlyC_assoc"/>
    <property type="match status" value="1"/>
</dbReference>
<evidence type="ECO:0000256" key="9">
    <source>
        <dbReference type="PROSITE-ProRule" id="PRU01193"/>
    </source>
</evidence>
<keyword evidence="6 8" id="KW-0129">CBS domain</keyword>
<evidence type="ECO:0000256" key="8">
    <source>
        <dbReference type="PROSITE-ProRule" id="PRU00703"/>
    </source>
</evidence>
<keyword evidence="4" id="KW-0677">Repeat</keyword>
<dbReference type="PANTHER" id="PTHR43099:SF5">
    <property type="entry name" value="HLYC_CORC FAMILY TRANSPORTER"/>
    <property type="match status" value="1"/>
</dbReference>
<evidence type="ECO:0000259" key="12">
    <source>
        <dbReference type="PROSITE" id="PS51846"/>
    </source>
</evidence>
<dbReference type="InterPro" id="IPR044751">
    <property type="entry name" value="Ion_transp-like_CBS"/>
</dbReference>
<dbReference type="SMART" id="SM01091">
    <property type="entry name" value="CorC_HlyC"/>
    <property type="match status" value="1"/>
</dbReference>
<dbReference type="PANTHER" id="PTHR43099">
    <property type="entry name" value="UPF0053 PROTEIN YRKA"/>
    <property type="match status" value="1"/>
</dbReference>
<keyword evidence="2" id="KW-1003">Cell membrane</keyword>
<evidence type="ECO:0000256" key="5">
    <source>
        <dbReference type="ARBA" id="ARBA00022989"/>
    </source>
</evidence>
<dbReference type="InterPro" id="IPR002550">
    <property type="entry name" value="CNNM"/>
</dbReference>
<dbReference type="SUPFAM" id="SSF56176">
    <property type="entry name" value="FAD-binding/transporter-associated domain-like"/>
    <property type="match status" value="1"/>
</dbReference>
<dbReference type="EMBL" id="CP080507">
    <property type="protein sequence ID" value="QYM80453.1"/>
    <property type="molecule type" value="Genomic_DNA"/>
</dbReference>
<keyword evidence="3 9" id="KW-0812">Transmembrane</keyword>
<dbReference type="InterPro" id="IPR016169">
    <property type="entry name" value="FAD-bd_PCMH_sub2"/>
</dbReference>
<keyword evidence="14" id="KW-1185">Reference proteome</keyword>
<feature type="transmembrane region" description="Helical" evidence="10">
    <location>
        <begin position="139"/>
        <end position="162"/>
    </location>
</feature>